<dbReference type="GO" id="GO:0010227">
    <property type="term" value="P:floral organ abscission"/>
    <property type="evidence" value="ECO:0007669"/>
    <property type="project" value="InterPro"/>
</dbReference>
<feature type="region of interest" description="Disordered" evidence="4">
    <location>
        <begin position="63"/>
        <end position="86"/>
    </location>
</feature>
<evidence type="ECO:0000313" key="6">
    <source>
        <dbReference type="EMBL" id="AFM94023.1"/>
    </source>
</evidence>
<evidence type="ECO:0000256" key="3">
    <source>
        <dbReference type="ARBA" id="ARBA00022729"/>
    </source>
</evidence>
<dbReference type="OMA" id="LPTKHRE"/>
<evidence type="ECO:0000256" key="4">
    <source>
        <dbReference type="SAM" id="MobiDB-lite"/>
    </source>
</evidence>
<comment type="subcellular location">
    <subcellularLocation>
        <location evidence="1">Secreted</location>
        <location evidence="1">Extracellular space</location>
    </subcellularLocation>
</comment>
<name>I6U5F2_BETVU</name>
<evidence type="ECO:0000256" key="5">
    <source>
        <dbReference type="SAM" id="SignalP"/>
    </source>
</evidence>
<protein>
    <recommendedName>
        <fullName evidence="7">Transmembrane protein</fullName>
    </recommendedName>
</protein>
<reference evidence="6" key="1">
    <citation type="submission" date="2011-07" db="EMBL/GenBank/DDBJ databases">
        <title>The RED HYPCOTYL (R)-key locus of betalain-synthesis in Beta vulgaris.</title>
        <authorList>
            <person name="Zhang C.-L."/>
            <person name="Xiao X."/>
            <person name="Xu D."/>
            <person name="Jiang X."/>
            <person name="Chen D."/>
            <person name="Hall J."/>
            <person name="Martin K."/>
            <person name="McGrath M.J."/>
        </authorList>
    </citation>
    <scope>NUCLEOTIDE SEQUENCE</scope>
</reference>
<dbReference type="PANTHER" id="PTHR33599">
    <property type="entry name" value="PROTEIN IDA-LIKE 5"/>
    <property type="match status" value="1"/>
</dbReference>
<dbReference type="PANTHER" id="PTHR33599:SF20">
    <property type="entry name" value="PROTEIN IDA"/>
    <property type="match status" value="1"/>
</dbReference>
<dbReference type="AlphaFoldDB" id="I6U5F2"/>
<sequence>MARLFKIKLIIKWFILVILTLLIMSSTSNGRHLPTKHREIPKETTFQASGKVAPKNDGHGSLFFDMLPKGPTPPSAPSKGTNDIKS</sequence>
<keyword evidence="3 5" id="KW-0732">Signal</keyword>
<organism evidence="6">
    <name type="scientific">Beta vulgaris</name>
    <name type="common">Sugar beet</name>
    <dbReference type="NCBI Taxonomy" id="161934"/>
    <lineage>
        <taxon>Eukaryota</taxon>
        <taxon>Viridiplantae</taxon>
        <taxon>Streptophyta</taxon>
        <taxon>Embryophyta</taxon>
        <taxon>Tracheophyta</taxon>
        <taxon>Spermatophyta</taxon>
        <taxon>Magnoliopsida</taxon>
        <taxon>eudicotyledons</taxon>
        <taxon>Gunneridae</taxon>
        <taxon>Pentapetalae</taxon>
        <taxon>Caryophyllales</taxon>
        <taxon>Chenopodiaceae</taxon>
        <taxon>Betoideae</taxon>
        <taxon>Beta</taxon>
    </lineage>
</organism>
<proteinExistence type="predicted"/>
<evidence type="ECO:0000256" key="1">
    <source>
        <dbReference type="ARBA" id="ARBA00004239"/>
    </source>
</evidence>
<evidence type="ECO:0008006" key="7">
    <source>
        <dbReference type="Google" id="ProtNLM"/>
    </source>
</evidence>
<dbReference type="GO" id="GO:0005576">
    <property type="term" value="C:extracellular region"/>
    <property type="evidence" value="ECO:0007669"/>
    <property type="project" value="UniProtKB-SubCell"/>
</dbReference>
<accession>I6U5F2</accession>
<dbReference type="EMBL" id="JN378753">
    <property type="protein sequence ID" value="AFM94023.1"/>
    <property type="molecule type" value="Genomic_DNA"/>
</dbReference>
<evidence type="ECO:0000256" key="2">
    <source>
        <dbReference type="ARBA" id="ARBA00022525"/>
    </source>
</evidence>
<dbReference type="InterPro" id="IPR039639">
    <property type="entry name" value="IDA-like"/>
</dbReference>
<keyword evidence="2" id="KW-0964">Secreted</keyword>
<feature type="signal peptide" evidence="5">
    <location>
        <begin position="1"/>
        <end position="30"/>
    </location>
</feature>
<feature type="chain" id="PRO_5003706197" description="Transmembrane protein" evidence="5">
    <location>
        <begin position="31"/>
        <end position="86"/>
    </location>
</feature>